<dbReference type="EMBL" id="CP130953">
    <property type="protein sequence ID" value="WLF44263.1"/>
    <property type="molecule type" value="Genomic_DNA"/>
</dbReference>
<dbReference type="AlphaFoldDB" id="A0AAX3Y535"/>
<dbReference type="Proteomes" id="UP001066327">
    <property type="component" value="Unassembled WGS sequence"/>
</dbReference>
<proteinExistence type="predicted"/>
<evidence type="ECO:0000259" key="2">
    <source>
        <dbReference type="Pfam" id="PF13556"/>
    </source>
</evidence>
<accession>A0AAX3Y535</accession>
<keyword evidence="5" id="KW-1185">Reference proteome</keyword>
<dbReference type="EMBL" id="JAPWIS010000014">
    <property type="protein sequence ID" value="MCZ4586935.1"/>
    <property type="molecule type" value="Genomic_DNA"/>
</dbReference>
<evidence type="ECO:0000256" key="1">
    <source>
        <dbReference type="SAM" id="MobiDB-lite"/>
    </source>
</evidence>
<dbReference type="Gene3D" id="1.10.10.2840">
    <property type="entry name" value="PucR C-terminal helix-turn-helix domain"/>
    <property type="match status" value="1"/>
</dbReference>
<evidence type="ECO:0000313" key="6">
    <source>
        <dbReference type="Proteomes" id="UP001231166"/>
    </source>
</evidence>
<dbReference type="InterPro" id="IPR042070">
    <property type="entry name" value="PucR_C-HTH_sf"/>
</dbReference>
<feature type="compositionally biased region" description="Polar residues" evidence="1">
    <location>
        <begin position="1"/>
        <end position="13"/>
    </location>
</feature>
<feature type="domain" description="PucR C-terminal helix-turn-helix" evidence="2">
    <location>
        <begin position="516"/>
        <end position="573"/>
    </location>
</feature>
<evidence type="ECO:0000313" key="5">
    <source>
        <dbReference type="Proteomes" id="UP001066327"/>
    </source>
</evidence>
<evidence type="ECO:0000313" key="4">
    <source>
        <dbReference type="EMBL" id="WLF44263.1"/>
    </source>
</evidence>
<dbReference type="PANTHER" id="PTHR33744">
    <property type="entry name" value="CARBOHYDRATE DIACID REGULATOR"/>
    <property type="match status" value="1"/>
</dbReference>
<dbReference type="RefSeq" id="WP_210460735.1">
    <property type="nucleotide sequence ID" value="NZ_CP072193.1"/>
</dbReference>
<dbReference type="InterPro" id="IPR051448">
    <property type="entry name" value="CdaR-like_regulators"/>
</dbReference>
<protein>
    <submittedName>
        <fullName evidence="4">Helix-turn-helix domain-containing protein</fullName>
    </submittedName>
</protein>
<feature type="region of interest" description="Disordered" evidence="1">
    <location>
        <begin position="1"/>
        <end position="32"/>
    </location>
</feature>
<dbReference type="InterPro" id="IPR025736">
    <property type="entry name" value="PucR_C-HTH_dom"/>
</dbReference>
<name>A0AAX3Y535_RHOOP</name>
<dbReference type="Pfam" id="PF13556">
    <property type="entry name" value="HTH_30"/>
    <property type="match status" value="1"/>
</dbReference>
<gene>
    <name evidence="3" type="ORF">O4328_25165</name>
    <name evidence="4" type="ORF">Q5707_19965</name>
</gene>
<sequence>MIGQSHPSDQTIGTGRPAVSSRKRAVAKAGREAESSETITLRELLAALDTSVVELIEAPAGDSVAISSVALVDSSDLSVEVESPSPDLYLHVGVRKAEAVRWFEEVALRAPDHRPRAVMSKSAASSTALQSAARSAGVALVAVHPKARWDHVFPLIQRMLDRSRQQYRLGDPELLAVDTDLFGLAQAIAQNAGGMVSIEDAQARVLAYSASDEAADELRTLSILGRIGPRDYLKAMQEWGVYDRLRESDEVVDVPAHDELGTKRRLVVSIRQTVEDGSAAPRLLGSIWVQQGYAPFTDNAADVLRGASAIAARIISRSLNAPSTEGVLIQRLFGARGGGVDAPSVASALNLPDSGSAAVVGFAVTAGEPEPPSEIVTSVGSMISLHASALRRDSVSTIIGNRAYVLFPRYKSANIIATWTRQLVEQLEQKRLILLRAAIAMPVSGLGQVAGARTEVDRVLDGTAATYPEGRVTTLAESRTAVLLGEILDLVGGNSELRDPRLDALVEYDDKHASNLRESAEAYLAEHGDVRNAAAVLQVHPNTLRYRIRRVEEIVGVNLQDASDRLLIEIQLALLRRPAGQNRPTLR</sequence>
<organism evidence="4 6">
    <name type="scientific">Rhodococcus opacus</name>
    <name type="common">Nocardia opaca</name>
    <dbReference type="NCBI Taxonomy" id="37919"/>
    <lineage>
        <taxon>Bacteria</taxon>
        <taxon>Bacillati</taxon>
        <taxon>Actinomycetota</taxon>
        <taxon>Actinomycetes</taxon>
        <taxon>Mycobacteriales</taxon>
        <taxon>Nocardiaceae</taxon>
        <taxon>Rhodococcus</taxon>
    </lineage>
</organism>
<dbReference type="PANTHER" id="PTHR33744:SF17">
    <property type="entry name" value="CONSERVED PROTEIN"/>
    <property type="match status" value="1"/>
</dbReference>
<reference evidence="4" key="2">
    <citation type="submission" date="2023-07" db="EMBL/GenBank/DDBJ databases">
        <title>Genomic analysis of Rhodococcus opacus VOC-14 with glycol ethers degradation activity.</title>
        <authorList>
            <person name="Narkevich D.A."/>
            <person name="Hlushen A.M."/>
            <person name="Akhremchuk A.E."/>
            <person name="Sikolenko M.A."/>
            <person name="Valentovich L.N."/>
        </authorList>
    </citation>
    <scope>NUCLEOTIDE SEQUENCE</scope>
    <source>
        <strain evidence="4">VOC-14</strain>
    </source>
</reference>
<reference evidence="3" key="1">
    <citation type="submission" date="2022-12" db="EMBL/GenBank/DDBJ databases">
        <authorList>
            <person name="Krivoruchko A.V."/>
            <person name="Elkin A."/>
        </authorList>
    </citation>
    <scope>NUCLEOTIDE SEQUENCE</scope>
    <source>
        <strain evidence="3">IEGM 249</strain>
    </source>
</reference>
<dbReference type="Proteomes" id="UP001231166">
    <property type="component" value="Chromosome"/>
</dbReference>
<evidence type="ECO:0000313" key="3">
    <source>
        <dbReference type="EMBL" id="MCZ4586935.1"/>
    </source>
</evidence>